<keyword evidence="9" id="KW-1185">Reference proteome</keyword>
<feature type="compositionally biased region" description="Basic residues" evidence="6">
    <location>
        <begin position="142"/>
        <end position="152"/>
    </location>
</feature>
<evidence type="ECO:0000313" key="8">
    <source>
        <dbReference type="EMBL" id="KDP28406.1"/>
    </source>
</evidence>
<dbReference type="SMART" id="SM00353">
    <property type="entry name" value="HLH"/>
    <property type="match status" value="1"/>
</dbReference>
<dbReference type="GO" id="GO:0005634">
    <property type="term" value="C:nucleus"/>
    <property type="evidence" value="ECO:0007669"/>
    <property type="project" value="UniProtKB-SubCell"/>
</dbReference>
<keyword evidence="2" id="KW-0805">Transcription regulation</keyword>
<organism evidence="8 9">
    <name type="scientific">Jatropha curcas</name>
    <name type="common">Barbados nut</name>
    <dbReference type="NCBI Taxonomy" id="180498"/>
    <lineage>
        <taxon>Eukaryota</taxon>
        <taxon>Viridiplantae</taxon>
        <taxon>Streptophyta</taxon>
        <taxon>Embryophyta</taxon>
        <taxon>Tracheophyta</taxon>
        <taxon>Spermatophyta</taxon>
        <taxon>Magnoliopsida</taxon>
        <taxon>eudicotyledons</taxon>
        <taxon>Gunneridae</taxon>
        <taxon>Pentapetalae</taxon>
        <taxon>rosids</taxon>
        <taxon>fabids</taxon>
        <taxon>Malpighiales</taxon>
        <taxon>Euphorbiaceae</taxon>
        <taxon>Crotonoideae</taxon>
        <taxon>Jatropheae</taxon>
        <taxon>Jatropha</taxon>
    </lineage>
</organism>
<evidence type="ECO:0000313" key="9">
    <source>
        <dbReference type="Proteomes" id="UP000027138"/>
    </source>
</evidence>
<dbReference type="PROSITE" id="PS50888">
    <property type="entry name" value="BHLH"/>
    <property type="match status" value="1"/>
</dbReference>
<reference evidence="8 9" key="1">
    <citation type="journal article" date="2014" name="PLoS ONE">
        <title>Global Analysis of Gene Expression Profiles in Physic Nut (Jatropha curcas L.) Seedlings Exposed to Salt Stress.</title>
        <authorList>
            <person name="Zhang L."/>
            <person name="Zhang C."/>
            <person name="Wu P."/>
            <person name="Chen Y."/>
            <person name="Li M."/>
            <person name="Jiang H."/>
            <person name="Wu G."/>
        </authorList>
    </citation>
    <scope>NUCLEOTIDE SEQUENCE [LARGE SCALE GENOMIC DNA]</scope>
    <source>
        <strain evidence="9">cv. GZQX0401</strain>
        <tissue evidence="8">Young leaves</tissue>
    </source>
</reference>
<evidence type="ECO:0000256" key="2">
    <source>
        <dbReference type="ARBA" id="ARBA00023015"/>
    </source>
</evidence>
<dbReference type="GO" id="GO:0010052">
    <property type="term" value="P:guard cell differentiation"/>
    <property type="evidence" value="ECO:0007669"/>
    <property type="project" value="InterPro"/>
</dbReference>
<dbReference type="STRING" id="180498.A0A067JWQ5"/>
<dbReference type="GO" id="GO:0046983">
    <property type="term" value="F:protein dimerization activity"/>
    <property type="evidence" value="ECO:0007669"/>
    <property type="project" value="InterPro"/>
</dbReference>
<dbReference type="CDD" id="cd11448">
    <property type="entry name" value="bHLH_AtFAMA_like"/>
    <property type="match status" value="1"/>
</dbReference>
<dbReference type="Gene3D" id="4.10.280.10">
    <property type="entry name" value="Helix-loop-helix DNA-binding domain"/>
    <property type="match status" value="1"/>
</dbReference>
<dbReference type="InterPro" id="IPR011598">
    <property type="entry name" value="bHLH_dom"/>
</dbReference>
<dbReference type="GO" id="GO:0045893">
    <property type="term" value="P:positive regulation of DNA-templated transcription"/>
    <property type="evidence" value="ECO:0007669"/>
    <property type="project" value="TreeGrafter"/>
</dbReference>
<dbReference type="InterPro" id="IPR044283">
    <property type="entry name" value="FAMA/SPEECHLESS/MUTE-like"/>
</dbReference>
<dbReference type="PANTHER" id="PTHR46684:SF16">
    <property type="entry name" value="TRANSCRIPTION FACTOR BHLH67-LIKE ISOFORM X2"/>
    <property type="match status" value="1"/>
</dbReference>
<proteinExistence type="predicted"/>
<accession>A0A067JWQ5</accession>
<dbReference type="Pfam" id="PF00010">
    <property type="entry name" value="HLH"/>
    <property type="match status" value="1"/>
</dbReference>
<feature type="compositionally biased region" description="Polar residues" evidence="6">
    <location>
        <begin position="90"/>
        <end position="99"/>
    </location>
</feature>
<dbReference type="EMBL" id="KK914782">
    <property type="protein sequence ID" value="KDP28406.1"/>
    <property type="molecule type" value="Genomic_DNA"/>
</dbReference>
<evidence type="ECO:0000256" key="6">
    <source>
        <dbReference type="SAM" id="MobiDB-lite"/>
    </source>
</evidence>
<evidence type="ECO:0000256" key="4">
    <source>
        <dbReference type="ARBA" id="ARBA00023163"/>
    </source>
</evidence>
<keyword evidence="3" id="KW-0238">DNA-binding</keyword>
<protein>
    <recommendedName>
        <fullName evidence="7">BHLH domain-containing protein</fullName>
    </recommendedName>
</protein>
<dbReference type="PANTHER" id="PTHR46684">
    <property type="entry name" value="TRANSCRIPTION FACTOR FAMA"/>
    <property type="match status" value="1"/>
</dbReference>
<sequence>MPFLQMLQSVETPPYFPFKEPNFQTLLKLQHIKKQPWDINSYITETDSHVQALELESCITHDIADNLHSPVKFETKDFQNPHSNPCLESVSPNSNHRQANSMQRFCKQRSSVSVSSFSWTNPQTTMLNETQFSKSSPLVPRERKKRKRTRPTKNKEEVESQRMTHITVERNRRRQMNDHLNSLRSLMPPSYVQRGDQASIIGGAIDFVKELEQLLNSLEAQKRMRKTEETAANMGISSSGLFTSQIEGKIQRESSNFEEELKVKRTSEAAEIEVTAIQNHVNLKIQCERSPGLLLRAIVALEDLKLTVLHLNITSSETRVLYSFNLKIEDDCKLESADEVAATVHEIFSIINGR</sequence>
<dbReference type="SUPFAM" id="SSF47459">
    <property type="entry name" value="HLH, helix-loop-helix DNA-binding domain"/>
    <property type="match status" value="1"/>
</dbReference>
<evidence type="ECO:0000256" key="5">
    <source>
        <dbReference type="ARBA" id="ARBA00023242"/>
    </source>
</evidence>
<dbReference type="GO" id="GO:0003700">
    <property type="term" value="F:DNA-binding transcription factor activity"/>
    <property type="evidence" value="ECO:0007669"/>
    <property type="project" value="InterPro"/>
</dbReference>
<evidence type="ECO:0000259" key="7">
    <source>
        <dbReference type="PROSITE" id="PS50888"/>
    </source>
</evidence>
<feature type="region of interest" description="Disordered" evidence="6">
    <location>
        <begin position="128"/>
        <end position="163"/>
    </location>
</feature>
<comment type="subcellular location">
    <subcellularLocation>
        <location evidence="1">Nucleus</location>
    </subcellularLocation>
</comment>
<gene>
    <name evidence="8" type="ORF">JCGZ_14177</name>
</gene>
<dbReference type="Pfam" id="PF22754">
    <property type="entry name" value="bHLH-TF_ACT-like_plant"/>
    <property type="match status" value="1"/>
</dbReference>
<dbReference type="OrthoDB" id="1918339at2759"/>
<evidence type="ECO:0000256" key="1">
    <source>
        <dbReference type="ARBA" id="ARBA00004123"/>
    </source>
</evidence>
<dbReference type="InterPro" id="IPR054502">
    <property type="entry name" value="bHLH-TF_ACT-like_plant"/>
</dbReference>
<feature type="region of interest" description="Disordered" evidence="6">
    <location>
        <begin position="80"/>
        <end position="99"/>
    </location>
</feature>
<keyword evidence="4" id="KW-0804">Transcription</keyword>
<evidence type="ECO:0000256" key="3">
    <source>
        <dbReference type="ARBA" id="ARBA00023125"/>
    </source>
</evidence>
<keyword evidence="5" id="KW-0539">Nucleus</keyword>
<dbReference type="GO" id="GO:0003677">
    <property type="term" value="F:DNA binding"/>
    <property type="evidence" value="ECO:0007669"/>
    <property type="project" value="UniProtKB-KW"/>
</dbReference>
<name>A0A067JWQ5_JATCU</name>
<dbReference type="InterPro" id="IPR036638">
    <property type="entry name" value="HLH_DNA-bd_sf"/>
</dbReference>
<dbReference type="Proteomes" id="UP000027138">
    <property type="component" value="Unassembled WGS sequence"/>
</dbReference>
<feature type="compositionally biased region" description="Basic and acidic residues" evidence="6">
    <location>
        <begin position="153"/>
        <end position="163"/>
    </location>
</feature>
<dbReference type="AlphaFoldDB" id="A0A067JWQ5"/>
<feature type="domain" description="BHLH" evidence="7">
    <location>
        <begin position="160"/>
        <end position="211"/>
    </location>
</feature>